<dbReference type="Proteomes" id="UP001383192">
    <property type="component" value="Unassembled WGS sequence"/>
</dbReference>
<keyword evidence="2" id="KW-0732">Signal</keyword>
<gene>
    <name evidence="3" type="ORF">VNI00_000524</name>
</gene>
<feature type="chain" id="PRO_5043317589" description="Small secreted protein" evidence="2">
    <location>
        <begin position="22"/>
        <end position="373"/>
    </location>
</feature>
<dbReference type="EMBL" id="JAYKXP010000002">
    <property type="protein sequence ID" value="KAK7060791.1"/>
    <property type="molecule type" value="Genomic_DNA"/>
</dbReference>
<name>A0AAW0EB22_9AGAR</name>
<keyword evidence="4" id="KW-1185">Reference proteome</keyword>
<comment type="caution">
    <text evidence="3">The sequence shown here is derived from an EMBL/GenBank/DDBJ whole genome shotgun (WGS) entry which is preliminary data.</text>
</comment>
<organism evidence="3 4">
    <name type="scientific">Paramarasmius palmivorus</name>
    <dbReference type="NCBI Taxonomy" id="297713"/>
    <lineage>
        <taxon>Eukaryota</taxon>
        <taxon>Fungi</taxon>
        <taxon>Dikarya</taxon>
        <taxon>Basidiomycota</taxon>
        <taxon>Agaricomycotina</taxon>
        <taxon>Agaricomycetes</taxon>
        <taxon>Agaricomycetidae</taxon>
        <taxon>Agaricales</taxon>
        <taxon>Marasmiineae</taxon>
        <taxon>Marasmiaceae</taxon>
        <taxon>Paramarasmius</taxon>
    </lineage>
</organism>
<sequence>MARFTFAALFFTSAFTATVYGAPVPSSKAIAARQVQFQELPYEQFQISNGVAGNAAAEANAVFVDPFQGITDLASIPSDVLTAVKNMRSAAEDAETSLFNPAIDAASGAAADALQVGKIKNKVLKLTGLAMARKIQLAKDQAAGKDTSSLEEALADTETKLAKNIETDVASAGQASQSVVSGGGASNNNANAGSANTGASANTSTNTGATGNASNTGAATGASTGGAAVQFAELPYAQFQISDGVAGNAAAEANAVFVDPFQGVDLSTVSKETLQAVKSMREAAEDAETSLFNPAIDGASGDEADALQVGKIKNKVLKLTGFVQALKIEIAQLQAAGEDSSEREAKLAQEQTKLTKNIDTDVKSAGAASLSVA</sequence>
<dbReference type="PANTHER" id="PTHR38849">
    <property type="entry name" value="SMALL SECRETED PROTEIN"/>
    <property type="match status" value="1"/>
</dbReference>
<accession>A0AAW0EB22</accession>
<proteinExistence type="predicted"/>
<dbReference type="AlphaFoldDB" id="A0AAW0EB22"/>
<feature type="region of interest" description="Disordered" evidence="1">
    <location>
        <begin position="176"/>
        <end position="208"/>
    </location>
</feature>
<evidence type="ECO:0000256" key="2">
    <source>
        <dbReference type="SAM" id="SignalP"/>
    </source>
</evidence>
<evidence type="ECO:0000313" key="4">
    <source>
        <dbReference type="Proteomes" id="UP001383192"/>
    </source>
</evidence>
<evidence type="ECO:0000313" key="3">
    <source>
        <dbReference type="EMBL" id="KAK7060791.1"/>
    </source>
</evidence>
<protein>
    <recommendedName>
        <fullName evidence="5">Small secreted protein</fullName>
    </recommendedName>
</protein>
<feature type="signal peptide" evidence="2">
    <location>
        <begin position="1"/>
        <end position="21"/>
    </location>
</feature>
<evidence type="ECO:0008006" key="5">
    <source>
        <dbReference type="Google" id="ProtNLM"/>
    </source>
</evidence>
<dbReference type="PANTHER" id="PTHR38849:SF1">
    <property type="entry name" value="SMALL SECRETED PROTEIN"/>
    <property type="match status" value="1"/>
</dbReference>
<evidence type="ECO:0000256" key="1">
    <source>
        <dbReference type="SAM" id="MobiDB-lite"/>
    </source>
</evidence>
<reference evidence="3 4" key="1">
    <citation type="submission" date="2024-01" db="EMBL/GenBank/DDBJ databases">
        <title>A draft genome for a cacao thread blight-causing isolate of Paramarasmius palmivorus.</title>
        <authorList>
            <person name="Baruah I.K."/>
            <person name="Bukari Y."/>
            <person name="Amoako-Attah I."/>
            <person name="Meinhardt L.W."/>
            <person name="Bailey B.A."/>
            <person name="Cohen S.P."/>
        </authorList>
    </citation>
    <scope>NUCLEOTIDE SEQUENCE [LARGE SCALE GENOMIC DNA]</scope>
    <source>
        <strain evidence="3 4">GH-12</strain>
    </source>
</reference>